<dbReference type="OrthoDB" id="119986at2"/>
<gene>
    <name evidence="3" type="ORF">SAMN05444167_0063</name>
</gene>
<feature type="region of interest" description="Disordered" evidence="1">
    <location>
        <begin position="153"/>
        <end position="179"/>
    </location>
</feature>
<name>A0A1G7EQQ6_9BACT</name>
<keyword evidence="4" id="KW-1185">Reference proteome</keyword>
<sequence length="179" mass="19799">MTFVSRALLAASLVAVPVLACAESHNPADYPLRLHIFGRNQTTFYQNRQAEESKGEGRANLFENGEPRGIDFQFECDKRLQVSSGFETFPAKWKKPNQELVVLLPEFGKPGSYDTCRFKVEMKDFAYFMRDGRLGSEPTAAFKQWMVKHEYDPEHGKNTPVAAAPAAGVGSAPAGAAQP</sequence>
<dbReference type="AlphaFoldDB" id="A0A1G7EQQ6"/>
<feature type="chain" id="PRO_5009240862" description="Lipoprotein" evidence="2">
    <location>
        <begin position="21"/>
        <end position="179"/>
    </location>
</feature>
<keyword evidence="2" id="KW-0732">Signal</keyword>
<organism evidence="3 4">
    <name type="scientific">Terriglobus roseus</name>
    <dbReference type="NCBI Taxonomy" id="392734"/>
    <lineage>
        <taxon>Bacteria</taxon>
        <taxon>Pseudomonadati</taxon>
        <taxon>Acidobacteriota</taxon>
        <taxon>Terriglobia</taxon>
        <taxon>Terriglobales</taxon>
        <taxon>Acidobacteriaceae</taxon>
        <taxon>Terriglobus</taxon>
    </lineage>
</organism>
<evidence type="ECO:0008006" key="5">
    <source>
        <dbReference type="Google" id="ProtNLM"/>
    </source>
</evidence>
<proteinExistence type="predicted"/>
<accession>A0A1G7EQQ6</accession>
<feature type="compositionally biased region" description="Low complexity" evidence="1">
    <location>
        <begin position="160"/>
        <end position="179"/>
    </location>
</feature>
<reference evidence="4" key="1">
    <citation type="submission" date="2016-10" db="EMBL/GenBank/DDBJ databases">
        <authorList>
            <person name="Varghese N."/>
            <person name="Submissions S."/>
        </authorList>
    </citation>
    <scope>NUCLEOTIDE SEQUENCE [LARGE SCALE GENOMIC DNA]</scope>
    <source>
        <strain evidence="4">GAS232</strain>
    </source>
</reference>
<dbReference type="EMBL" id="LT629690">
    <property type="protein sequence ID" value="SDE66004.1"/>
    <property type="molecule type" value="Genomic_DNA"/>
</dbReference>
<protein>
    <recommendedName>
        <fullName evidence="5">Lipoprotein</fullName>
    </recommendedName>
</protein>
<feature type="signal peptide" evidence="2">
    <location>
        <begin position="1"/>
        <end position="20"/>
    </location>
</feature>
<evidence type="ECO:0000313" key="4">
    <source>
        <dbReference type="Proteomes" id="UP000182427"/>
    </source>
</evidence>
<evidence type="ECO:0000313" key="3">
    <source>
        <dbReference type="EMBL" id="SDE66004.1"/>
    </source>
</evidence>
<dbReference type="Proteomes" id="UP000182427">
    <property type="component" value="Chromosome I"/>
</dbReference>
<evidence type="ECO:0000256" key="2">
    <source>
        <dbReference type="SAM" id="SignalP"/>
    </source>
</evidence>
<dbReference type="RefSeq" id="WP_083343402.1">
    <property type="nucleotide sequence ID" value="NZ_LT629690.1"/>
</dbReference>
<evidence type="ECO:0000256" key="1">
    <source>
        <dbReference type="SAM" id="MobiDB-lite"/>
    </source>
</evidence>